<reference evidence="2 3" key="1">
    <citation type="submission" date="2016-03" db="EMBL/GenBank/DDBJ databases">
        <title>Comparative genomics of human isolates of Fusobacterium necrophorum.</title>
        <authorList>
            <person name="Jensen A."/>
            <person name="Bank S."/>
            <person name="Andersen P.S."/>
            <person name="Kristensen L.H."/>
            <person name="Prag J."/>
        </authorList>
    </citation>
    <scope>NUCLEOTIDE SEQUENCE [LARGE SCALE GENOMIC DNA]</scope>
    <source>
        <strain evidence="2 3">LS_1264</strain>
    </source>
</reference>
<proteinExistence type="predicted"/>
<keyword evidence="1" id="KW-0472">Membrane</keyword>
<evidence type="ECO:0000313" key="3">
    <source>
        <dbReference type="Proteomes" id="UP000075816"/>
    </source>
</evidence>
<gene>
    <name evidence="2" type="ORF">A2J07_01105</name>
</gene>
<keyword evidence="1" id="KW-1133">Transmembrane helix</keyword>
<protein>
    <submittedName>
        <fullName evidence="2">Uncharacterized protein</fullName>
    </submittedName>
</protein>
<dbReference type="EMBL" id="LVEA01000001">
    <property type="protein sequence ID" value="KYL05367.1"/>
    <property type="molecule type" value="Genomic_DNA"/>
</dbReference>
<sequence length="123" mass="13691">MLEQILLYVKSLTPIAWIAIGLVVIIISLIVANRGNKVFAELVDQAVISAEQSFKSGEGKQKLEFAKQFIKMNIKQVPFFSRLLIGTWLTEANVIKLIEASLTKLSKLFGSGINVKIKSEDKK</sequence>
<feature type="transmembrane region" description="Helical" evidence="1">
    <location>
        <begin position="12"/>
        <end position="32"/>
    </location>
</feature>
<dbReference type="Proteomes" id="UP000075816">
    <property type="component" value="Unassembled WGS sequence"/>
</dbReference>
<evidence type="ECO:0000313" key="2">
    <source>
        <dbReference type="EMBL" id="KYL05367.1"/>
    </source>
</evidence>
<name>A0A162J959_9FUSO</name>
<organism evidence="2 3">
    <name type="scientific">Fusobacterium necrophorum subsp. funduliforme</name>
    <dbReference type="NCBI Taxonomy" id="143387"/>
    <lineage>
        <taxon>Bacteria</taxon>
        <taxon>Fusobacteriati</taxon>
        <taxon>Fusobacteriota</taxon>
        <taxon>Fusobacteriia</taxon>
        <taxon>Fusobacteriales</taxon>
        <taxon>Fusobacteriaceae</taxon>
        <taxon>Fusobacterium</taxon>
    </lineage>
</organism>
<evidence type="ECO:0000256" key="1">
    <source>
        <dbReference type="SAM" id="Phobius"/>
    </source>
</evidence>
<dbReference type="AlphaFoldDB" id="A0A162J959"/>
<accession>A0A162J959</accession>
<comment type="caution">
    <text evidence="2">The sequence shown here is derived from an EMBL/GenBank/DDBJ whole genome shotgun (WGS) entry which is preliminary data.</text>
</comment>
<dbReference type="RefSeq" id="WP_062680968.1">
    <property type="nucleotide sequence ID" value="NZ_LVEA01000001.1"/>
</dbReference>
<keyword evidence="1" id="KW-0812">Transmembrane</keyword>